<feature type="region of interest" description="Disordered" evidence="1">
    <location>
        <begin position="19"/>
        <end position="54"/>
    </location>
</feature>
<gene>
    <name evidence="2" type="ORF">WG66_12850</name>
</gene>
<evidence type="ECO:0000256" key="1">
    <source>
        <dbReference type="SAM" id="MobiDB-lite"/>
    </source>
</evidence>
<accession>A0A0W0FE10</accession>
<sequence length="54" mass="5837">MLAAALSLYQGEIRYDARSTGRRPEVKYGTGELDASGHLGEDPDNGVEPLSMKL</sequence>
<name>A0A0W0FE10_MONRR</name>
<reference evidence="2 3" key="1">
    <citation type="submission" date="2015-12" db="EMBL/GenBank/DDBJ databases">
        <title>Draft genome sequence of Moniliophthora roreri, the causal agent of frosty pod rot of cacao.</title>
        <authorList>
            <person name="Aime M.C."/>
            <person name="Diaz-Valderrama J.R."/>
            <person name="Kijpornyongpan T."/>
            <person name="Phillips-Mora W."/>
        </authorList>
    </citation>
    <scope>NUCLEOTIDE SEQUENCE [LARGE SCALE GENOMIC DNA]</scope>
    <source>
        <strain evidence="2 3">MCA 2952</strain>
    </source>
</reference>
<dbReference type="Proteomes" id="UP000054988">
    <property type="component" value="Unassembled WGS sequence"/>
</dbReference>
<proteinExistence type="predicted"/>
<organism evidence="2 3">
    <name type="scientific">Moniliophthora roreri</name>
    <name type="common">Frosty pod rot fungus</name>
    <name type="synonym">Monilia roreri</name>
    <dbReference type="NCBI Taxonomy" id="221103"/>
    <lineage>
        <taxon>Eukaryota</taxon>
        <taxon>Fungi</taxon>
        <taxon>Dikarya</taxon>
        <taxon>Basidiomycota</taxon>
        <taxon>Agaricomycotina</taxon>
        <taxon>Agaricomycetes</taxon>
        <taxon>Agaricomycetidae</taxon>
        <taxon>Agaricales</taxon>
        <taxon>Marasmiineae</taxon>
        <taxon>Marasmiaceae</taxon>
        <taxon>Moniliophthora</taxon>
    </lineage>
</organism>
<dbReference type="EMBL" id="LATX01002060">
    <property type="protein sequence ID" value="KTB34574.1"/>
    <property type="molecule type" value="Genomic_DNA"/>
</dbReference>
<dbReference type="AlphaFoldDB" id="A0A0W0FE10"/>
<evidence type="ECO:0000313" key="2">
    <source>
        <dbReference type="EMBL" id="KTB34574.1"/>
    </source>
</evidence>
<protein>
    <submittedName>
        <fullName evidence="2">Uncharacterized protein</fullName>
    </submittedName>
</protein>
<comment type="caution">
    <text evidence="2">The sequence shown here is derived from an EMBL/GenBank/DDBJ whole genome shotgun (WGS) entry which is preliminary data.</text>
</comment>
<evidence type="ECO:0000313" key="3">
    <source>
        <dbReference type="Proteomes" id="UP000054988"/>
    </source>
</evidence>